<reference evidence="1 2" key="1">
    <citation type="journal article" date="2019" name="Int. J. Syst. Evol. Microbiol.">
        <title>The Global Catalogue of Microorganisms (GCM) 10K type strain sequencing project: providing services to taxonomists for standard genome sequencing and annotation.</title>
        <authorList>
            <consortium name="The Broad Institute Genomics Platform"/>
            <consortium name="The Broad Institute Genome Sequencing Center for Infectious Disease"/>
            <person name="Wu L."/>
            <person name="Ma J."/>
        </authorList>
    </citation>
    <scope>NUCLEOTIDE SEQUENCE [LARGE SCALE GENOMIC DNA]</scope>
    <source>
        <strain evidence="1 2">JCM 10977</strain>
    </source>
</reference>
<accession>A0ABN1PQQ9</accession>
<comment type="caution">
    <text evidence="1">The sequence shown here is derived from an EMBL/GenBank/DDBJ whole genome shotgun (WGS) entry which is preliminary data.</text>
</comment>
<evidence type="ECO:0000313" key="1">
    <source>
        <dbReference type="EMBL" id="GAA0931799.1"/>
    </source>
</evidence>
<dbReference type="Proteomes" id="UP001500542">
    <property type="component" value="Unassembled WGS sequence"/>
</dbReference>
<gene>
    <name evidence="1" type="ORF">GCM10009554_15930</name>
</gene>
<sequence>MRSTSRWVRAEIEAIDDRYRALLTEQQVRPGAAWWEARVPRFAGRALAEDIRSLYRLEIEVRELS</sequence>
<dbReference type="EMBL" id="BAAAHK010000003">
    <property type="protein sequence ID" value="GAA0931799.1"/>
    <property type="molecule type" value="Genomic_DNA"/>
</dbReference>
<evidence type="ECO:0000313" key="2">
    <source>
        <dbReference type="Proteomes" id="UP001500542"/>
    </source>
</evidence>
<protein>
    <submittedName>
        <fullName evidence="1">Uncharacterized protein</fullName>
    </submittedName>
</protein>
<keyword evidence="2" id="KW-1185">Reference proteome</keyword>
<organism evidence="1 2">
    <name type="scientific">Kribbella koreensis</name>
    <dbReference type="NCBI Taxonomy" id="57909"/>
    <lineage>
        <taxon>Bacteria</taxon>
        <taxon>Bacillati</taxon>
        <taxon>Actinomycetota</taxon>
        <taxon>Actinomycetes</taxon>
        <taxon>Propionibacteriales</taxon>
        <taxon>Kribbellaceae</taxon>
        <taxon>Kribbella</taxon>
    </lineage>
</organism>
<name>A0ABN1PQQ9_9ACTN</name>
<proteinExistence type="predicted"/>